<evidence type="ECO:0000313" key="2">
    <source>
        <dbReference type="Proteomes" id="UP001151760"/>
    </source>
</evidence>
<comment type="caution">
    <text evidence="1">The sequence shown here is derived from an EMBL/GenBank/DDBJ whole genome shotgun (WGS) entry which is preliminary data.</text>
</comment>
<proteinExistence type="predicted"/>
<keyword evidence="2" id="KW-1185">Reference proteome</keyword>
<name>A0ABQ5HQQ9_9ASTR</name>
<accession>A0ABQ5HQQ9</accession>
<dbReference type="EMBL" id="BQNB010019843">
    <property type="protein sequence ID" value="GJT89637.1"/>
    <property type="molecule type" value="Genomic_DNA"/>
</dbReference>
<organism evidence="1 2">
    <name type="scientific">Tanacetum coccineum</name>
    <dbReference type="NCBI Taxonomy" id="301880"/>
    <lineage>
        <taxon>Eukaryota</taxon>
        <taxon>Viridiplantae</taxon>
        <taxon>Streptophyta</taxon>
        <taxon>Embryophyta</taxon>
        <taxon>Tracheophyta</taxon>
        <taxon>Spermatophyta</taxon>
        <taxon>Magnoliopsida</taxon>
        <taxon>eudicotyledons</taxon>
        <taxon>Gunneridae</taxon>
        <taxon>Pentapetalae</taxon>
        <taxon>asterids</taxon>
        <taxon>campanulids</taxon>
        <taxon>Asterales</taxon>
        <taxon>Asteraceae</taxon>
        <taxon>Asteroideae</taxon>
        <taxon>Anthemideae</taxon>
        <taxon>Anthemidinae</taxon>
        <taxon>Tanacetum</taxon>
    </lineage>
</organism>
<reference evidence="1" key="1">
    <citation type="journal article" date="2022" name="Int. J. Mol. Sci.">
        <title>Draft Genome of Tanacetum Coccineum: Genomic Comparison of Closely Related Tanacetum-Family Plants.</title>
        <authorList>
            <person name="Yamashiro T."/>
            <person name="Shiraishi A."/>
            <person name="Nakayama K."/>
            <person name="Satake H."/>
        </authorList>
    </citation>
    <scope>NUCLEOTIDE SEQUENCE</scope>
</reference>
<reference evidence="1" key="2">
    <citation type="submission" date="2022-01" db="EMBL/GenBank/DDBJ databases">
        <authorList>
            <person name="Yamashiro T."/>
            <person name="Shiraishi A."/>
            <person name="Satake H."/>
            <person name="Nakayama K."/>
        </authorList>
    </citation>
    <scope>NUCLEOTIDE SEQUENCE</scope>
</reference>
<evidence type="ECO:0000313" key="1">
    <source>
        <dbReference type="EMBL" id="GJT89637.1"/>
    </source>
</evidence>
<sequence length="176" mass="19284">MQGVAVLLQNQYIELGKQSDELVFHHIPSLVSFQQPITNHQDLILEVKDHVTMGVAIRSECEELVVASILDDTFNFYQTVDPNVAKLFHIDSDGKPPSLVPLKNDSEKVTNHGMENALEDMVASSDSLCVAAIFIIIMQFALKGELGGNAILYVSIAACETGATEKEACTFILLHI</sequence>
<dbReference type="Proteomes" id="UP001151760">
    <property type="component" value="Unassembled WGS sequence"/>
</dbReference>
<protein>
    <submittedName>
        <fullName evidence="1">Uncharacterized protein</fullName>
    </submittedName>
</protein>
<gene>
    <name evidence="1" type="ORF">Tco_1078482</name>
</gene>